<accession>A0A2T9YIY9</accession>
<dbReference type="InterPro" id="IPR013762">
    <property type="entry name" value="Integrase-like_cat_sf"/>
</dbReference>
<dbReference type="AlphaFoldDB" id="A0A2T9YIY9"/>
<dbReference type="GO" id="GO:0006310">
    <property type="term" value="P:DNA recombination"/>
    <property type="evidence" value="ECO:0007669"/>
    <property type="project" value="UniProtKB-KW"/>
</dbReference>
<dbReference type="STRING" id="133385.A0A2T9YIY9"/>
<gene>
    <name evidence="2" type="ORF">BB561_003917</name>
</gene>
<dbReference type="GO" id="GO:0003677">
    <property type="term" value="F:DNA binding"/>
    <property type="evidence" value="ECO:0007669"/>
    <property type="project" value="InterPro"/>
</dbReference>
<proteinExistence type="predicted"/>
<evidence type="ECO:0000256" key="1">
    <source>
        <dbReference type="ARBA" id="ARBA00023172"/>
    </source>
</evidence>
<reference evidence="2 3" key="1">
    <citation type="journal article" date="2018" name="MBio">
        <title>Comparative Genomics Reveals the Core Gene Toolbox for the Fungus-Insect Symbiosis.</title>
        <authorList>
            <person name="Wang Y."/>
            <person name="Stata M."/>
            <person name="Wang W."/>
            <person name="Stajich J.E."/>
            <person name="White M.M."/>
            <person name="Moncalvo J.M."/>
        </authorList>
    </citation>
    <scope>NUCLEOTIDE SEQUENCE [LARGE SCALE GENOMIC DNA]</scope>
    <source>
        <strain evidence="2 3">SWE-8-4</strain>
    </source>
</reference>
<dbReference type="GO" id="GO:0015074">
    <property type="term" value="P:DNA integration"/>
    <property type="evidence" value="ECO:0007669"/>
    <property type="project" value="InterPro"/>
</dbReference>
<dbReference type="OrthoDB" id="2387460at2759"/>
<sequence length="887" mass="100642">MNEETQNFIVEQIQNTFSQFLNNRVTTETVDTPMNQVNEQVDAHISEYPRLQILEAIIILYSCPKNSAIKYTPPAKVASMTRPVDFMIHKCIQDGVTQIPVDHIIGFTNNIRLMLPDLASHMTQLRIERVQMHANNNERAHRLKEIHQKANLTEDLSLSLANKILEHNKIITLNNSNKAKRSTPAVFLKQGEGERRRPHQFKKAWDLLSDSKWVSKIIREGYQIPLQVGNSGTSTEVGLESRLNAKAQEVLNQNISENKLQNGNFEVGLQNYTKKRLKVINRPTAKIISSESFPLAYLCVLTSLQKVLKDSNRSVFRRHINTGRDKGNMRKESEVGLEPTNQIRLFNPRVQIQPFSGTNNITLENANRFAENVAKSSKELNQGFKTRSNQVIKYGQNITEKSVVLYKKSTSTSYGNSCITWALNVASIKPAKKPSDVNEHELESDARYHRKCIGEFNLVERQANQLEWAIPKSTLSKHINSKELLAIQRALRMKEVVGNFVKVYTDNTTSISYIRKFGGTQLCSFNPEPGRRAISNVSLNRMTIKQFNIPEATDEIWLTRRRLIRNKRECPAIELLQLVQRKKCNITECNDSMLEAVEHTLLLPTMELNTQHYTKNQKRKDNDDVNNTILAVSNMIPRCSANELLRTIENNSVKHKRKRLQNQGLNKQAIEIITGDSSAFRLQKQYNNTLDNKRLTRKTCWLLSVNGFLRPSDICFIDLNNSKIINGALRLYIVAPKEKRGSQSITKTCTIGPHDEPLLCSVEAFKAYIAKIAVIPCNSAHPSRAELSINYLVRSLKDNSKQIGAQRIGKHINTTSVLIPGFANTIRPKGKAIGSTLAAQSGVPLHEIVTYGNWSSLHMFDSYYRLSRGSNKLTKAIMTLDSHTANL</sequence>
<evidence type="ECO:0000313" key="2">
    <source>
        <dbReference type="EMBL" id="PVU92301.1"/>
    </source>
</evidence>
<dbReference type="SUPFAM" id="SSF56349">
    <property type="entry name" value="DNA breaking-rejoining enzymes"/>
    <property type="match status" value="1"/>
</dbReference>
<dbReference type="Gene3D" id="1.10.443.10">
    <property type="entry name" value="Intergrase catalytic core"/>
    <property type="match status" value="1"/>
</dbReference>
<keyword evidence="1" id="KW-0233">DNA recombination</keyword>
<name>A0A2T9YIY9_9FUNG</name>
<protein>
    <submittedName>
        <fullName evidence="2">Uncharacterized protein</fullName>
    </submittedName>
</protein>
<dbReference type="InterPro" id="IPR011010">
    <property type="entry name" value="DNA_brk_join_enz"/>
</dbReference>
<comment type="caution">
    <text evidence="2">The sequence shown here is derived from an EMBL/GenBank/DDBJ whole genome shotgun (WGS) entry which is preliminary data.</text>
</comment>
<keyword evidence="3" id="KW-1185">Reference proteome</keyword>
<organism evidence="2 3">
    <name type="scientific">Smittium simulii</name>
    <dbReference type="NCBI Taxonomy" id="133385"/>
    <lineage>
        <taxon>Eukaryota</taxon>
        <taxon>Fungi</taxon>
        <taxon>Fungi incertae sedis</taxon>
        <taxon>Zoopagomycota</taxon>
        <taxon>Kickxellomycotina</taxon>
        <taxon>Harpellomycetes</taxon>
        <taxon>Harpellales</taxon>
        <taxon>Legeriomycetaceae</taxon>
        <taxon>Smittium</taxon>
    </lineage>
</organism>
<evidence type="ECO:0000313" key="3">
    <source>
        <dbReference type="Proteomes" id="UP000245383"/>
    </source>
</evidence>
<dbReference type="Proteomes" id="UP000245383">
    <property type="component" value="Unassembled WGS sequence"/>
</dbReference>
<dbReference type="EMBL" id="MBFR01000167">
    <property type="protein sequence ID" value="PVU92301.1"/>
    <property type="molecule type" value="Genomic_DNA"/>
</dbReference>